<comment type="caution">
    <text evidence="1">The sequence shown here is derived from an EMBL/GenBank/DDBJ whole genome shotgun (WGS) entry which is preliminary data.</text>
</comment>
<dbReference type="EMBL" id="BKCJ010047318">
    <property type="protein sequence ID" value="GEW15923.1"/>
    <property type="molecule type" value="Genomic_DNA"/>
</dbReference>
<dbReference type="AlphaFoldDB" id="A0A699GWW9"/>
<protein>
    <submittedName>
        <fullName evidence="1">Uncharacterized protein</fullName>
    </submittedName>
</protein>
<name>A0A699GWW9_TANCI</name>
<reference evidence="1" key="1">
    <citation type="journal article" date="2019" name="Sci. Rep.">
        <title>Draft genome of Tanacetum cinerariifolium, the natural source of mosquito coil.</title>
        <authorList>
            <person name="Yamashiro T."/>
            <person name="Shiraishi A."/>
            <person name="Satake H."/>
            <person name="Nakayama K."/>
        </authorList>
    </citation>
    <scope>NUCLEOTIDE SEQUENCE</scope>
</reference>
<evidence type="ECO:0000313" key="1">
    <source>
        <dbReference type="EMBL" id="GEW15923.1"/>
    </source>
</evidence>
<gene>
    <name evidence="1" type="ORF">Tci_187899</name>
</gene>
<proteinExistence type="predicted"/>
<organism evidence="1">
    <name type="scientific">Tanacetum cinerariifolium</name>
    <name type="common">Dalmatian daisy</name>
    <name type="synonym">Chrysanthemum cinerariifolium</name>
    <dbReference type="NCBI Taxonomy" id="118510"/>
    <lineage>
        <taxon>Eukaryota</taxon>
        <taxon>Viridiplantae</taxon>
        <taxon>Streptophyta</taxon>
        <taxon>Embryophyta</taxon>
        <taxon>Tracheophyta</taxon>
        <taxon>Spermatophyta</taxon>
        <taxon>Magnoliopsida</taxon>
        <taxon>eudicotyledons</taxon>
        <taxon>Gunneridae</taxon>
        <taxon>Pentapetalae</taxon>
        <taxon>asterids</taxon>
        <taxon>campanulids</taxon>
        <taxon>Asterales</taxon>
        <taxon>Asteraceae</taxon>
        <taxon>Asteroideae</taxon>
        <taxon>Anthemideae</taxon>
        <taxon>Anthemidinae</taxon>
        <taxon>Tanacetum</taxon>
    </lineage>
</organism>
<accession>A0A699GWW9</accession>
<sequence>MVPLPPRDQRHPRLRYQVEGYTDDIVHNYEQRLEMIFGRMVYTRDEGQEIFTSHTWRRLFEIRAPARHRMTLRQFILALGLHTGKEMADDSFGHIGWVYLFRHAEGKKRGARLYGGHFFRHLASHLGLVSDQGLRGLSVVTQRQSDAAAGTLGAVEDAHVVDEGAQADPAPMQVPQLPPPTPKTMPQRITRLEEEVQELRQSIVGLRGDVDISITNQAGSLHGWSVA</sequence>